<evidence type="ECO:0000313" key="3">
    <source>
        <dbReference type="Proteomes" id="UP001148018"/>
    </source>
</evidence>
<dbReference type="Proteomes" id="UP001148018">
    <property type="component" value="Unassembled WGS sequence"/>
</dbReference>
<feature type="compositionally biased region" description="Low complexity" evidence="1">
    <location>
        <begin position="28"/>
        <end position="51"/>
    </location>
</feature>
<gene>
    <name evidence="2" type="ORF">NHX12_031124</name>
</gene>
<comment type="caution">
    <text evidence="2">The sequence shown here is derived from an EMBL/GenBank/DDBJ whole genome shotgun (WGS) entry which is preliminary data.</text>
</comment>
<evidence type="ECO:0000313" key="2">
    <source>
        <dbReference type="EMBL" id="KAJ3603382.1"/>
    </source>
</evidence>
<organism evidence="2 3">
    <name type="scientific">Muraenolepis orangiensis</name>
    <name type="common">Patagonian moray cod</name>
    <dbReference type="NCBI Taxonomy" id="630683"/>
    <lineage>
        <taxon>Eukaryota</taxon>
        <taxon>Metazoa</taxon>
        <taxon>Chordata</taxon>
        <taxon>Craniata</taxon>
        <taxon>Vertebrata</taxon>
        <taxon>Euteleostomi</taxon>
        <taxon>Actinopterygii</taxon>
        <taxon>Neopterygii</taxon>
        <taxon>Teleostei</taxon>
        <taxon>Neoteleostei</taxon>
        <taxon>Acanthomorphata</taxon>
        <taxon>Zeiogadaria</taxon>
        <taxon>Gadariae</taxon>
        <taxon>Gadiformes</taxon>
        <taxon>Muraenolepidoidei</taxon>
        <taxon>Muraenolepididae</taxon>
        <taxon>Muraenolepis</taxon>
    </lineage>
</organism>
<sequence length="230" mass="24614">MTSRQGSSFRPNAPSRLYRHPAMGGGTSSSFVFPSPVDPTPEAAARASATTSTSSLFSRHHAAHPDCLAPPPRPLWSSLSHCFLGRSRLPFGPRGGTIAPRFNTNYTRSGSVVVSTHFLLNTCILSVTVCLTSPTSLHLSGLPVSHPPPVWSTCLTSSTRLSTCLVYLSHILNRSLHLSHILNLSGLPVSHPQPVYPSHIPNLSGLPVSHPQPVWSTCLTSSTRLSTCLV</sequence>
<keyword evidence="3" id="KW-1185">Reference proteome</keyword>
<proteinExistence type="predicted"/>
<reference evidence="2" key="1">
    <citation type="submission" date="2022-07" db="EMBL/GenBank/DDBJ databases">
        <title>Chromosome-level genome of Muraenolepis orangiensis.</title>
        <authorList>
            <person name="Kim J."/>
        </authorList>
    </citation>
    <scope>NUCLEOTIDE SEQUENCE</scope>
    <source>
        <strain evidence="2">KU_S4_2022</strain>
        <tissue evidence="2">Muscle</tissue>
    </source>
</reference>
<dbReference type="EMBL" id="JANIIK010000046">
    <property type="protein sequence ID" value="KAJ3603382.1"/>
    <property type="molecule type" value="Genomic_DNA"/>
</dbReference>
<name>A0A9Q0E8Y6_9TELE</name>
<accession>A0A9Q0E8Y6</accession>
<feature type="compositionally biased region" description="Polar residues" evidence="1">
    <location>
        <begin position="1"/>
        <end position="10"/>
    </location>
</feature>
<dbReference type="AlphaFoldDB" id="A0A9Q0E8Y6"/>
<evidence type="ECO:0000256" key="1">
    <source>
        <dbReference type="SAM" id="MobiDB-lite"/>
    </source>
</evidence>
<protein>
    <submittedName>
        <fullName evidence="2">Uncharacterized protein</fullName>
    </submittedName>
</protein>
<feature type="region of interest" description="Disordered" evidence="1">
    <location>
        <begin position="1"/>
        <end position="51"/>
    </location>
</feature>